<keyword evidence="9" id="KW-0902">Two-component regulatory system</keyword>
<dbReference type="SMART" id="SM00387">
    <property type="entry name" value="HATPase_c"/>
    <property type="match status" value="1"/>
</dbReference>
<keyword evidence="16" id="KW-1185">Reference proteome</keyword>
<comment type="subcellular location">
    <subcellularLocation>
        <location evidence="2">Cell membrane</location>
    </subcellularLocation>
</comment>
<keyword evidence="10 12" id="KW-0472">Membrane</keyword>
<comment type="catalytic activity">
    <reaction evidence="1">
        <text>ATP + protein L-histidine = ADP + protein N-phospho-L-histidine.</text>
        <dbReference type="EC" id="2.7.13.3"/>
    </reaction>
</comment>
<sequence length="512" mass="56289">MILRKPAPDAVASAESGFDPRTEPWGEASGWEQRAPLKWRLSLVTGVVVAIVVTITTLATYAAVSAMLTANVDRMLGRDVTSLLETTMKLESNEQITQVIDSYKAYHPDTRVAFSPPNWAFVYGDSIPVGGEFSFSGAGSSTSVRTVGGERIVAKRHDNGSLVVVARDLTDINALITTLGTVLVVITALGILAAILAGMWVSKSGLRPITRLQKAADYVTQTGDLRPILVVGSDEMAQLTISFNEMLVALQESRKRQSQFVADAGHELKTPLTSMRTNIELLMMLNRPGTTANISDQDRKDLEDDVLAQMTELSTLIGDLVDLAREDAAEKQTETVELHEVLETSLERARRRRPDVDFKIRISPWIMEGDQFALGRATLNLMDNAAKWSPPQGTVRVSMRQISDYEMRLRVDDSGPGIPVEDREKVFERFYRSAEARSMPGSGLGLAIVKQVIERHEGTITVRESADGGTRMEVIVPGHPGDGEVYEDAGVDAGETASERKEEFAKRWFNQR</sequence>
<evidence type="ECO:0000256" key="5">
    <source>
        <dbReference type="ARBA" id="ARBA00022679"/>
    </source>
</evidence>
<dbReference type="RefSeq" id="WP_066487844.1">
    <property type="nucleotide sequence ID" value="NZ_JADPQA010000014.1"/>
</dbReference>
<proteinExistence type="predicted"/>
<dbReference type="Pfam" id="PF00672">
    <property type="entry name" value="HAMP"/>
    <property type="match status" value="1"/>
</dbReference>
<evidence type="ECO:0000259" key="14">
    <source>
        <dbReference type="PROSITE" id="PS50885"/>
    </source>
</evidence>
<dbReference type="CDD" id="cd06225">
    <property type="entry name" value="HAMP"/>
    <property type="match status" value="1"/>
</dbReference>
<evidence type="ECO:0000313" key="15">
    <source>
        <dbReference type="EMBL" id="TQE43271.1"/>
    </source>
</evidence>
<keyword evidence="7 15" id="KW-0418">Kinase</keyword>
<organism evidence="15 16">
    <name type="scientific">Corynebacterium phoceense</name>
    <dbReference type="NCBI Taxonomy" id="1686286"/>
    <lineage>
        <taxon>Bacteria</taxon>
        <taxon>Bacillati</taxon>
        <taxon>Actinomycetota</taxon>
        <taxon>Actinomycetes</taxon>
        <taxon>Mycobacteriales</taxon>
        <taxon>Corynebacteriaceae</taxon>
        <taxon>Corynebacterium</taxon>
    </lineage>
</organism>
<evidence type="ECO:0000259" key="13">
    <source>
        <dbReference type="PROSITE" id="PS50109"/>
    </source>
</evidence>
<evidence type="ECO:0000256" key="11">
    <source>
        <dbReference type="SAM" id="MobiDB-lite"/>
    </source>
</evidence>
<evidence type="ECO:0000256" key="2">
    <source>
        <dbReference type="ARBA" id="ARBA00004236"/>
    </source>
</evidence>
<dbReference type="GeneID" id="79852365"/>
<dbReference type="CDD" id="cd00082">
    <property type="entry name" value="HisKA"/>
    <property type="match status" value="1"/>
</dbReference>
<evidence type="ECO:0000256" key="6">
    <source>
        <dbReference type="ARBA" id="ARBA00022692"/>
    </source>
</evidence>
<dbReference type="Gene3D" id="6.10.340.10">
    <property type="match status" value="1"/>
</dbReference>
<comment type="caution">
    <text evidence="15">The sequence shown here is derived from an EMBL/GenBank/DDBJ whole genome shotgun (WGS) entry which is preliminary data.</text>
</comment>
<dbReference type="Gene3D" id="3.30.565.10">
    <property type="entry name" value="Histidine kinase-like ATPase, C-terminal domain"/>
    <property type="match status" value="1"/>
</dbReference>
<dbReference type="InterPro" id="IPR003594">
    <property type="entry name" value="HATPase_dom"/>
</dbReference>
<reference evidence="15 16" key="1">
    <citation type="submission" date="2019-06" db="EMBL/GenBank/DDBJ databases">
        <title>Draft genome of C. phoceense Strain 272.</title>
        <authorList>
            <person name="Pacheco L.G.C."/>
            <person name="Barberis C.M."/>
            <person name="Almuzara M.N."/>
            <person name="Traglia G.M."/>
            <person name="Santos C.S."/>
            <person name="Rocha D.J.P.G."/>
            <person name="Aguiar E.R.G.R."/>
            <person name="Vay C.A."/>
        </authorList>
    </citation>
    <scope>NUCLEOTIDE SEQUENCE [LARGE SCALE GENOMIC DNA]</scope>
    <source>
        <strain evidence="15 16">272</strain>
    </source>
</reference>
<feature type="transmembrane region" description="Helical" evidence="12">
    <location>
        <begin position="174"/>
        <end position="201"/>
    </location>
</feature>
<evidence type="ECO:0000256" key="4">
    <source>
        <dbReference type="ARBA" id="ARBA00022553"/>
    </source>
</evidence>
<dbReference type="SUPFAM" id="SSF47384">
    <property type="entry name" value="Homodimeric domain of signal transducing histidine kinase"/>
    <property type="match status" value="1"/>
</dbReference>
<dbReference type="Pfam" id="PF00512">
    <property type="entry name" value="HisKA"/>
    <property type="match status" value="1"/>
</dbReference>
<dbReference type="InterPro" id="IPR004358">
    <property type="entry name" value="Sig_transdc_His_kin-like_C"/>
</dbReference>
<dbReference type="GO" id="GO:0000155">
    <property type="term" value="F:phosphorelay sensor kinase activity"/>
    <property type="evidence" value="ECO:0007669"/>
    <property type="project" value="InterPro"/>
</dbReference>
<dbReference type="EMBL" id="VHIR01000010">
    <property type="protein sequence ID" value="TQE43271.1"/>
    <property type="molecule type" value="Genomic_DNA"/>
</dbReference>
<dbReference type="PANTHER" id="PTHR45436:SF5">
    <property type="entry name" value="SENSOR HISTIDINE KINASE TRCS"/>
    <property type="match status" value="1"/>
</dbReference>
<dbReference type="STRING" id="1686286.GCA_900092335_01098"/>
<protein>
    <recommendedName>
        <fullName evidence="3">histidine kinase</fullName>
        <ecNumber evidence="3">2.7.13.3</ecNumber>
    </recommendedName>
</protein>
<evidence type="ECO:0000313" key="16">
    <source>
        <dbReference type="Proteomes" id="UP000318080"/>
    </source>
</evidence>
<dbReference type="InterPro" id="IPR036097">
    <property type="entry name" value="HisK_dim/P_sf"/>
</dbReference>
<keyword evidence="4" id="KW-0597">Phosphoprotein</keyword>
<feature type="domain" description="Histidine kinase" evidence="13">
    <location>
        <begin position="263"/>
        <end position="480"/>
    </location>
</feature>
<dbReference type="Proteomes" id="UP000318080">
    <property type="component" value="Unassembled WGS sequence"/>
</dbReference>
<dbReference type="PRINTS" id="PR00344">
    <property type="entry name" value="BCTRLSENSOR"/>
</dbReference>
<keyword evidence="6 12" id="KW-0812">Transmembrane</keyword>
<evidence type="ECO:0000256" key="7">
    <source>
        <dbReference type="ARBA" id="ARBA00022777"/>
    </source>
</evidence>
<evidence type="ECO:0000256" key="9">
    <source>
        <dbReference type="ARBA" id="ARBA00023012"/>
    </source>
</evidence>
<dbReference type="SMART" id="SM00388">
    <property type="entry name" value="HisKA"/>
    <property type="match status" value="1"/>
</dbReference>
<feature type="region of interest" description="Disordered" evidence="11">
    <location>
        <begin position="1"/>
        <end position="29"/>
    </location>
</feature>
<dbReference type="AlphaFoldDB" id="A0A540R6A5"/>
<keyword evidence="5" id="KW-0808">Transferase</keyword>
<dbReference type="CDD" id="cd00075">
    <property type="entry name" value="HATPase"/>
    <property type="match status" value="1"/>
</dbReference>
<dbReference type="InterPro" id="IPR050428">
    <property type="entry name" value="TCS_sensor_his_kinase"/>
</dbReference>
<dbReference type="SUPFAM" id="SSF55874">
    <property type="entry name" value="ATPase domain of HSP90 chaperone/DNA topoisomerase II/histidine kinase"/>
    <property type="match status" value="1"/>
</dbReference>
<dbReference type="Gene3D" id="1.10.287.130">
    <property type="match status" value="1"/>
</dbReference>
<dbReference type="InterPro" id="IPR003660">
    <property type="entry name" value="HAMP_dom"/>
</dbReference>
<dbReference type="PANTHER" id="PTHR45436">
    <property type="entry name" value="SENSOR HISTIDINE KINASE YKOH"/>
    <property type="match status" value="1"/>
</dbReference>
<evidence type="ECO:0000256" key="8">
    <source>
        <dbReference type="ARBA" id="ARBA00022989"/>
    </source>
</evidence>
<dbReference type="PROSITE" id="PS50885">
    <property type="entry name" value="HAMP"/>
    <property type="match status" value="1"/>
</dbReference>
<keyword evidence="8 12" id="KW-1133">Transmembrane helix</keyword>
<gene>
    <name evidence="15" type="ORF">EJK80_07925</name>
</gene>
<dbReference type="SMART" id="SM00304">
    <property type="entry name" value="HAMP"/>
    <property type="match status" value="1"/>
</dbReference>
<dbReference type="InterPro" id="IPR036890">
    <property type="entry name" value="HATPase_C_sf"/>
</dbReference>
<feature type="domain" description="HAMP" evidence="14">
    <location>
        <begin position="203"/>
        <end position="255"/>
    </location>
</feature>
<name>A0A540R6A5_9CORY</name>
<dbReference type="Pfam" id="PF02518">
    <property type="entry name" value="HATPase_c"/>
    <property type="match status" value="1"/>
</dbReference>
<evidence type="ECO:0000256" key="10">
    <source>
        <dbReference type="ARBA" id="ARBA00023136"/>
    </source>
</evidence>
<evidence type="ECO:0000256" key="3">
    <source>
        <dbReference type="ARBA" id="ARBA00012438"/>
    </source>
</evidence>
<evidence type="ECO:0000256" key="1">
    <source>
        <dbReference type="ARBA" id="ARBA00000085"/>
    </source>
</evidence>
<dbReference type="PROSITE" id="PS50109">
    <property type="entry name" value="HIS_KIN"/>
    <property type="match status" value="1"/>
</dbReference>
<feature type="transmembrane region" description="Helical" evidence="12">
    <location>
        <begin position="41"/>
        <end position="64"/>
    </location>
</feature>
<dbReference type="GO" id="GO:0005886">
    <property type="term" value="C:plasma membrane"/>
    <property type="evidence" value="ECO:0007669"/>
    <property type="project" value="UniProtKB-SubCell"/>
</dbReference>
<dbReference type="EC" id="2.7.13.3" evidence="3"/>
<evidence type="ECO:0000256" key="12">
    <source>
        <dbReference type="SAM" id="Phobius"/>
    </source>
</evidence>
<accession>A0A540R6A5</accession>
<dbReference type="InterPro" id="IPR005467">
    <property type="entry name" value="His_kinase_dom"/>
</dbReference>
<dbReference type="InterPro" id="IPR003661">
    <property type="entry name" value="HisK_dim/P_dom"/>
</dbReference>